<comment type="caution">
    <text evidence="3">The sequence shown here is derived from an EMBL/GenBank/DDBJ whole genome shotgun (WGS) entry which is preliminary data.</text>
</comment>
<sequence>MSASPGGPHTNPFKTPNSATTTGGGGHKVDRVVHREHEEVVVRDADGVTVHEKEVVEVATDGDTAKVVDNIGPGHKGCILDGHIGGGRADRGDPVARHRHLLEHSLSRDMGCTSPYYSQYFGQQDIFNRLTDHRFFPVRSRGRFDPATGHGLGLAQDGIHGRAGRPMSPTRKHPILQWKRPASFESARCLWIFRNGDGHDDGTRYYLKTNLGRYTLKTIYAGSCPKILKPTGGAIRELYDQKLDRITRVEQLKDGGCYLACEVPWVKWVVLSLSFQCHMATIYRADIERDMARLLNQFCTIAGRSPIVHPNSLGRASALRPLARVGIAASIMTALNKQGLSALLTAKEEDDDGDGIDYGRTGIRTSPSPRRPEIISIRALVSSSDRPQSGRRSTDYQKFFDELRETHEDDRDEAQRMVGVVVEASLIVVSMLTAPVKDAYRALNLSYDAEWEKILDRAKSLKHRYKAAGDKRHLARVYKAFSILEADRKRRYCRLSTALVECRPQLYGGDEQLIGRSRRDRELDGMFNHMSKEIAKRRREESEVGGSSSAGRVDLMHTVVADGTVHTGDVKKKEEPSSSSSSKGEGEPPLKKGKEAEDESAKSEGSSEAKEESHHTKMSEVDWPAQFARMREGMAKHEKYFLVCKLLLEKFNKFMREPTIERREILHCVDAVVTAPYTKPMLKTFTYERDAPHEHDIYHCNSETLRENREVAQKIVKGVVLNQRCFTNIPDGVLEAPEGVLSIFDVWDFTVQKRNSLYSSDNFVFTKACKDLTELMLSKETKWRNLNSDPLSTPSGENSTDGEEEEENVDGEGLESLGAAQLIGPYCRSNPLRHWFDLRFDLLLFKDDDIPDGLKSEATSEDEDDDEKEPKPNLLAITSSRGGWTQPNEETLERRLRAEFVRSIGAMVRASHRPGRSSDAKETMKQVYQHRDIFSKAQQESLLEYNMALHQAQLSTQGDKAYRFEYRSILESKAPVRDARETRISFDHQRGAFATM</sequence>
<dbReference type="InterPro" id="IPR003533">
    <property type="entry name" value="Doublecortin_dom"/>
</dbReference>
<dbReference type="OrthoDB" id="438947at2759"/>
<feature type="compositionally biased region" description="Low complexity" evidence="1">
    <location>
        <begin position="544"/>
        <end position="553"/>
    </location>
</feature>
<feature type="region of interest" description="Disordered" evidence="1">
    <location>
        <begin position="854"/>
        <end position="889"/>
    </location>
</feature>
<dbReference type="GO" id="GO:0035556">
    <property type="term" value="P:intracellular signal transduction"/>
    <property type="evidence" value="ECO:0007669"/>
    <property type="project" value="InterPro"/>
</dbReference>
<organism evidence="3 4">
    <name type="scientific">Perkinsus olseni</name>
    <name type="common">Perkinsus atlanticus</name>
    <dbReference type="NCBI Taxonomy" id="32597"/>
    <lineage>
        <taxon>Eukaryota</taxon>
        <taxon>Sar</taxon>
        <taxon>Alveolata</taxon>
        <taxon>Perkinsozoa</taxon>
        <taxon>Perkinsea</taxon>
        <taxon>Perkinsida</taxon>
        <taxon>Perkinsidae</taxon>
        <taxon>Perkinsus</taxon>
    </lineage>
</organism>
<feature type="compositionally biased region" description="Polar residues" evidence="1">
    <location>
        <begin position="12"/>
        <end position="21"/>
    </location>
</feature>
<feature type="region of interest" description="Disordered" evidence="1">
    <location>
        <begin position="533"/>
        <end position="620"/>
    </location>
</feature>
<proteinExistence type="predicted"/>
<dbReference type="InterPro" id="IPR036572">
    <property type="entry name" value="Doublecortin_dom_sf"/>
</dbReference>
<feature type="region of interest" description="Disordered" evidence="1">
    <location>
        <begin position="147"/>
        <end position="172"/>
    </location>
</feature>
<feature type="compositionally biased region" description="Basic and acidic residues" evidence="1">
    <location>
        <begin position="533"/>
        <end position="542"/>
    </location>
</feature>
<dbReference type="PROSITE" id="PS50309">
    <property type="entry name" value="DC"/>
    <property type="match status" value="1"/>
</dbReference>
<name>A0A7J6P4P6_PEROL</name>
<dbReference type="EMBL" id="JABANP010000093">
    <property type="protein sequence ID" value="KAF4690740.1"/>
    <property type="molecule type" value="Genomic_DNA"/>
</dbReference>
<dbReference type="SUPFAM" id="SSF89837">
    <property type="entry name" value="Doublecortin (DC)"/>
    <property type="match status" value="1"/>
</dbReference>
<dbReference type="Proteomes" id="UP000541610">
    <property type="component" value="Unassembled WGS sequence"/>
</dbReference>
<evidence type="ECO:0000313" key="3">
    <source>
        <dbReference type="EMBL" id="KAF4690740.1"/>
    </source>
</evidence>
<evidence type="ECO:0000256" key="1">
    <source>
        <dbReference type="SAM" id="MobiDB-lite"/>
    </source>
</evidence>
<protein>
    <recommendedName>
        <fullName evidence="2">Doublecortin domain-containing protein</fullName>
    </recommendedName>
</protein>
<evidence type="ECO:0000259" key="2">
    <source>
        <dbReference type="PROSITE" id="PS50309"/>
    </source>
</evidence>
<feature type="compositionally biased region" description="Polar residues" evidence="1">
    <location>
        <begin position="876"/>
        <end position="889"/>
    </location>
</feature>
<feature type="domain" description="Doublecortin" evidence="2">
    <location>
        <begin position="188"/>
        <end position="260"/>
    </location>
</feature>
<feature type="compositionally biased region" description="Basic and acidic residues" evidence="1">
    <location>
        <begin position="584"/>
        <end position="620"/>
    </location>
</feature>
<dbReference type="CDD" id="cd01617">
    <property type="entry name" value="DCX"/>
    <property type="match status" value="1"/>
</dbReference>
<evidence type="ECO:0000313" key="4">
    <source>
        <dbReference type="Proteomes" id="UP000541610"/>
    </source>
</evidence>
<feature type="compositionally biased region" description="Acidic residues" evidence="1">
    <location>
        <begin position="800"/>
        <end position="811"/>
    </location>
</feature>
<feature type="region of interest" description="Disordered" evidence="1">
    <location>
        <begin position="1"/>
        <end position="28"/>
    </location>
</feature>
<accession>A0A7J6P4P6</accession>
<gene>
    <name evidence="3" type="ORF">FOZ60_016938</name>
</gene>
<reference evidence="3 4" key="1">
    <citation type="submission" date="2020-04" db="EMBL/GenBank/DDBJ databases">
        <title>Perkinsus olseni comparative genomics.</title>
        <authorList>
            <person name="Bogema D.R."/>
        </authorList>
    </citation>
    <scope>NUCLEOTIDE SEQUENCE [LARGE SCALE GENOMIC DNA]</scope>
    <source>
        <strain evidence="3">00978-12</strain>
    </source>
</reference>
<feature type="region of interest" description="Disordered" evidence="1">
    <location>
        <begin position="786"/>
        <end position="811"/>
    </location>
</feature>
<dbReference type="AlphaFoldDB" id="A0A7J6P4P6"/>
<dbReference type="Gene3D" id="3.10.20.230">
    <property type="entry name" value="Doublecortin domain"/>
    <property type="match status" value="1"/>
</dbReference>